<keyword evidence="5" id="KW-1185">Reference proteome</keyword>
<reference evidence="3" key="2">
    <citation type="submission" date="2022-06" db="EMBL/GenBank/DDBJ databases">
        <title>Draft genome sequence of Burkholderia glumae strain GR20004 isolated from rice panicle showing bacterial panicle blight.</title>
        <authorList>
            <person name="Choi S.Y."/>
            <person name="Lee Y.H."/>
        </authorList>
    </citation>
    <scope>NUCLEOTIDE SEQUENCE</scope>
    <source>
        <strain evidence="3">GR20004</strain>
    </source>
</reference>
<gene>
    <name evidence="2" type="ORF">I6H06_22215</name>
    <name evidence="3" type="ORF">NFI99_14945</name>
</gene>
<feature type="region of interest" description="Disordered" evidence="1">
    <location>
        <begin position="43"/>
        <end position="77"/>
    </location>
</feature>
<evidence type="ECO:0000256" key="1">
    <source>
        <dbReference type="SAM" id="MobiDB-lite"/>
    </source>
</evidence>
<dbReference type="Pfam" id="PF11925">
    <property type="entry name" value="DUF3443"/>
    <property type="match status" value="1"/>
</dbReference>
<accession>A0AAP9Y5R5</accession>
<dbReference type="EMBL" id="CP065601">
    <property type="protein sequence ID" value="QPQ91830.1"/>
    <property type="molecule type" value="Genomic_DNA"/>
</dbReference>
<dbReference type="EMBL" id="CP099587">
    <property type="protein sequence ID" value="USS46229.1"/>
    <property type="molecule type" value="Genomic_DNA"/>
</dbReference>
<proteinExistence type="predicted"/>
<evidence type="ECO:0000313" key="3">
    <source>
        <dbReference type="EMBL" id="USS46229.1"/>
    </source>
</evidence>
<evidence type="ECO:0000313" key="4">
    <source>
        <dbReference type="Proteomes" id="UP000594892"/>
    </source>
</evidence>
<sequence>MISSDPGGSILRTSSNPLRWLGALSLVAITALLVACGGGDGGSSSTASTGSGQSTAGSSSGSSSGGSSSGTSGGTGSNGQMPIIVNAGVQNVVNMPSVSVKVCAPGTATCQTIDNVLLDTASYGLRLVSSAASGVLGNLPAQSASNGGALAECGQFVSSFTWGSVRQADVTIGGLTASALPVQIIGDLGTSNVPSSCSNGSTSANTVAALGANGILGVGPAPFDCGVACVSSTTFSNYYSCPSSGACTATTVALNAQVANPVARLPSNNNGVSVQLNAPSGGIATGVLTLGVPAALPSGVTRLTTTTAGDLTGTFQGRAISAAFFDTGSNAYFFDSSGGASLPTCSRNTSFYCPSANVDLTATVTDGTNNLSVAFTIANAQTLFNTGAYAIANLGGPFGQNSTLDFGLPHFYGRTIYFGIDQRSIGGTQTPFVAL</sequence>
<reference evidence="2 4" key="1">
    <citation type="submission" date="2020-12" db="EMBL/GenBank/DDBJ databases">
        <title>FDA dAtabase for Regulatory Grade micrObial Sequences (FDA-ARGOS): Supporting development and validation of Infectious Disease Dx tests.</title>
        <authorList>
            <person name="Minogue T."/>
            <person name="Wolcott M."/>
            <person name="Wasieloski L."/>
            <person name="Aguilar W."/>
            <person name="Moore D."/>
            <person name="Jaissle J."/>
            <person name="Tallon L."/>
            <person name="Sadzewicz L."/>
            <person name="Zhao X."/>
            <person name="Boylan J."/>
            <person name="Ott S."/>
            <person name="Bowen H."/>
            <person name="Vavikolanu K."/>
            <person name="Mehta A."/>
            <person name="Aluvathingal J."/>
            <person name="Nadendla S."/>
            <person name="Yan Y."/>
            <person name="Sichtig H."/>
        </authorList>
    </citation>
    <scope>NUCLEOTIDE SEQUENCE [LARGE SCALE GENOMIC DNA]</scope>
    <source>
        <strain evidence="2 4">FDAARGOS_949</strain>
    </source>
</reference>
<dbReference type="AlphaFoldDB" id="A0AAP9Y5R5"/>
<feature type="compositionally biased region" description="Low complexity" evidence="1">
    <location>
        <begin position="43"/>
        <end position="62"/>
    </location>
</feature>
<organism evidence="2 4">
    <name type="scientific">Burkholderia glumae</name>
    <name type="common">Pseudomonas glumae</name>
    <dbReference type="NCBI Taxonomy" id="337"/>
    <lineage>
        <taxon>Bacteria</taxon>
        <taxon>Pseudomonadati</taxon>
        <taxon>Pseudomonadota</taxon>
        <taxon>Betaproteobacteria</taxon>
        <taxon>Burkholderiales</taxon>
        <taxon>Burkholderiaceae</taxon>
        <taxon>Burkholderia</taxon>
    </lineage>
</organism>
<feature type="compositionally biased region" description="Gly residues" evidence="1">
    <location>
        <begin position="63"/>
        <end position="77"/>
    </location>
</feature>
<protein>
    <submittedName>
        <fullName evidence="2">DUF3443 domain-containing protein</fullName>
    </submittedName>
</protein>
<dbReference type="Proteomes" id="UP000594892">
    <property type="component" value="Chromosome 2"/>
</dbReference>
<evidence type="ECO:0000313" key="2">
    <source>
        <dbReference type="EMBL" id="QPQ91830.1"/>
    </source>
</evidence>
<name>A0AAP9Y5R5_BURGL</name>
<evidence type="ECO:0000313" key="5">
    <source>
        <dbReference type="Proteomes" id="UP001056386"/>
    </source>
</evidence>
<dbReference type="Proteomes" id="UP001056386">
    <property type="component" value="Chromosome 1"/>
</dbReference>
<dbReference type="InterPro" id="IPR021847">
    <property type="entry name" value="DUF3443"/>
</dbReference>